<feature type="compositionally biased region" description="Polar residues" evidence="1">
    <location>
        <begin position="394"/>
        <end position="420"/>
    </location>
</feature>
<dbReference type="InterPro" id="IPR028171">
    <property type="entry name" value="Codanin-1_C"/>
</dbReference>
<comment type="caution">
    <text evidence="3">The sequence shown here is derived from an EMBL/GenBank/DDBJ whole genome shotgun (WGS) entry which is preliminary data.</text>
</comment>
<gene>
    <name evidence="3" type="ORF">GBAR_LOCUS6769</name>
</gene>
<dbReference type="Proteomes" id="UP001174909">
    <property type="component" value="Unassembled WGS sequence"/>
</dbReference>
<feature type="region of interest" description="Disordered" evidence="1">
    <location>
        <begin position="394"/>
        <end position="437"/>
    </location>
</feature>
<dbReference type="AlphaFoldDB" id="A0AA35RFY5"/>
<keyword evidence="4" id="KW-1185">Reference proteome</keyword>
<proteinExistence type="predicted"/>
<reference evidence="3" key="1">
    <citation type="submission" date="2023-03" db="EMBL/GenBank/DDBJ databases">
        <authorList>
            <person name="Steffen K."/>
            <person name="Cardenas P."/>
        </authorList>
    </citation>
    <scope>NUCLEOTIDE SEQUENCE</scope>
</reference>
<dbReference type="GO" id="GO:0006325">
    <property type="term" value="P:chromatin organization"/>
    <property type="evidence" value="ECO:0007669"/>
    <property type="project" value="TreeGrafter"/>
</dbReference>
<sequence length="714" mass="78144">LDFLPYTASVCTSLLQARTASPHTLLVSRCVNEAVEREHISLTIPWAVDYMSMIDSHALHVPQVHSLLCQMVAIYRSTLLEGGSVTADSFLVLACLGWLLETPNVSSSVFFQCLKSDGFQPSKLPQSELVTRDLLYICCPYLACIRVTLAEFASGLQSKTSPIRKIKPVPAGPDTTHTQSSPVSPLQLKLQENFFRNHPPLFKQLCDTVSERVSETAVQLVQSEIVPEHVRSGLQSLALWIGQSCSDQPGSGSCINLEELFHRSEAVRKVAQVRDQTFSCALKEATQFCRGHSEANTSRAMSALVCATIPKQVLTVAIGIAVDWCIERCMKWINSKLRGIVFEEVSGGYEKLRKAVRIGVKASQSHHSDNLQSHSNISVPSPIATNRSYQSYDLSSDISSGLPSPNANSQTNNRPVSSLDESSKHSHPSPSSGHYLEISDHSSCNILQSPTQDLSTSALPTASQALLRKPDGKGTSSQTALCPMSLFMKLTSPAMAEKHSSPQKDGVLEVVAATESVREFLLAQVTVVEGGYSPHLLPRGTDKLLSTSVQYAALLVAHGLIESSISEKFTSLWCLLKGLKQDIPVRLLLSANSFSHYLQQVGKGVEEVWSSLARLLEAIVTLSIVATDVIEALWLCRIRQSSPSERQSVIRGSVVFLAEWFGQGAQQKDSRGLEVHGVVRYFCFVRLLRLVASESDSHLIDSFRNHPSLPFLAL</sequence>
<dbReference type="InterPro" id="IPR040031">
    <property type="entry name" value="Codanin-1"/>
</dbReference>
<name>A0AA35RFY5_GEOBA</name>
<feature type="domain" description="Codanin-1 C-terminal" evidence="2">
    <location>
        <begin position="126"/>
        <end position="237"/>
    </location>
</feature>
<dbReference type="GO" id="GO:0005634">
    <property type="term" value="C:nucleus"/>
    <property type="evidence" value="ECO:0007669"/>
    <property type="project" value="TreeGrafter"/>
</dbReference>
<evidence type="ECO:0000256" key="1">
    <source>
        <dbReference type="SAM" id="MobiDB-lite"/>
    </source>
</evidence>
<protein>
    <submittedName>
        <fullName evidence="3">Codanin-1</fullName>
    </submittedName>
</protein>
<dbReference type="PANTHER" id="PTHR28678:SF1">
    <property type="entry name" value="CODANIN-1"/>
    <property type="match status" value="1"/>
</dbReference>
<feature type="non-terminal residue" evidence="3">
    <location>
        <position position="1"/>
    </location>
</feature>
<evidence type="ECO:0000313" key="3">
    <source>
        <dbReference type="EMBL" id="CAI8010267.1"/>
    </source>
</evidence>
<organism evidence="3 4">
    <name type="scientific">Geodia barretti</name>
    <name type="common">Barrett's horny sponge</name>
    <dbReference type="NCBI Taxonomy" id="519541"/>
    <lineage>
        <taxon>Eukaryota</taxon>
        <taxon>Metazoa</taxon>
        <taxon>Porifera</taxon>
        <taxon>Demospongiae</taxon>
        <taxon>Heteroscleromorpha</taxon>
        <taxon>Tetractinellida</taxon>
        <taxon>Astrophorina</taxon>
        <taxon>Geodiidae</taxon>
        <taxon>Geodia</taxon>
    </lineage>
</organism>
<dbReference type="EMBL" id="CASHTH010001023">
    <property type="protein sequence ID" value="CAI8010267.1"/>
    <property type="molecule type" value="Genomic_DNA"/>
</dbReference>
<dbReference type="Pfam" id="PF15296">
    <property type="entry name" value="Codanin-1_C"/>
    <property type="match status" value="1"/>
</dbReference>
<feature type="region of interest" description="Disordered" evidence="1">
    <location>
        <begin position="363"/>
        <end position="382"/>
    </location>
</feature>
<accession>A0AA35RFY5</accession>
<evidence type="ECO:0000259" key="2">
    <source>
        <dbReference type="Pfam" id="PF15296"/>
    </source>
</evidence>
<dbReference type="PANTHER" id="PTHR28678">
    <property type="entry name" value="CODANIN-1"/>
    <property type="match status" value="1"/>
</dbReference>
<evidence type="ECO:0000313" key="4">
    <source>
        <dbReference type="Proteomes" id="UP001174909"/>
    </source>
</evidence>